<comment type="caution">
    <text evidence="2">The sequence shown here is derived from an EMBL/GenBank/DDBJ whole genome shotgun (WGS) entry which is preliminary data.</text>
</comment>
<dbReference type="EMBL" id="JACLQD010000004">
    <property type="protein sequence ID" value="MBC2836923.1"/>
    <property type="molecule type" value="Genomic_DNA"/>
</dbReference>
<dbReference type="SUPFAM" id="SSF51338">
    <property type="entry name" value="Composite domain of metallo-dependent hydrolases"/>
    <property type="match status" value="1"/>
</dbReference>
<dbReference type="InterPro" id="IPR011059">
    <property type="entry name" value="Metal-dep_hydrolase_composite"/>
</dbReference>
<name>A0A842IBY1_9RHOB</name>
<dbReference type="InterPro" id="IPR033932">
    <property type="entry name" value="YtcJ-like"/>
</dbReference>
<keyword evidence="3" id="KW-1185">Reference proteome</keyword>
<dbReference type="GO" id="GO:0016810">
    <property type="term" value="F:hydrolase activity, acting on carbon-nitrogen (but not peptide) bonds"/>
    <property type="evidence" value="ECO:0007669"/>
    <property type="project" value="InterPro"/>
</dbReference>
<dbReference type="AlphaFoldDB" id="A0A842IBY1"/>
<evidence type="ECO:0000259" key="1">
    <source>
        <dbReference type="Pfam" id="PF07969"/>
    </source>
</evidence>
<proteinExistence type="predicted"/>
<dbReference type="Gene3D" id="3.20.20.140">
    <property type="entry name" value="Metal-dependent hydrolases"/>
    <property type="match status" value="1"/>
</dbReference>
<dbReference type="PANTHER" id="PTHR22642">
    <property type="entry name" value="IMIDAZOLONEPROPIONASE"/>
    <property type="match status" value="1"/>
</dbReference>
<evidence type="ECO:0000313" key="3">
    <source>
        <dbReference type="Proteomes" id="UP000555411"/>
    </source>
</evidence>
<protein>
    <submittedName>
        <fullName evidence="2">Amidohydrolase</fullName>
    </submittedName>
</protein>
<dbReference type="Pfam" id="PF07969">
    <property type="entry name" value="Amidohydro_3"/>
    <property type="match status" value="1"/>
</dbReference>
<dbReference type="SUPFAM" id="SSF51556">
    <property type="entry name" value="Metallo-dependent hydrolases"/>
    <property type="match status" value="1"/>
</dbReference>
<dbReference type="InterPro" id="IPR013108">
    <property type="entry name" value="Amidohydro_3"/>
</dbReference>
<reference evidence="2 3" key="1">
    <citation type="journal article" date="2017" name="Int. J. Syst. Evol. Microbiol.">
        <title>Gemmobacter straminiformis sp. nov., isolated from an artificial fountain.</title>
        <authorList>
            <person name="Kang J.Y."/>
            <person name="Kim M.J."/>
            <person name="Chun J."/>
            <person name="Son K.P."/>
            <person name="Jahng K.Y."/>
        </authorList>
    </citation>
    <scope>NUCLEOTIDE SEQUENCE [LARGE SCALE GENOMIC DNA]</scope>
    <source>
        <strain evidence="2 3">CAM-8</strain>
    </source>
</reference>
<accession>A0A842IBY1</accession>
<sequence>MDVDLVITNARVLTMDAGRPRAEAVALRGGRIAAVGGAEVAALAGPKTRVIDAGGRTLLPGFVESHLHLVLGGAELVQLQIGGVTGFAALKAAFLDYAARNPQRRLLMAQGAAYDILGAAVTRHDLDRVIADKPIAMMSPDHHTVWANTMALEQAGILRGAQMPAGHEVVMGPDGTATGELREFEAFGPVLALGGESHLQLGIATGGEPDPWPDAATFAADLDKVAAGLAHCAAHGITSMVNMDGNRYTCALLAALEAQGRLTARVKVPFHMKPHMDLSELERASAMHAEFNGDWVRSGFVKMFMDGVVDSRTAYMLHDYPGVPGHRAAPLFPPGRFDAICAEIDRRGLQIAVHAIGDGAVRQTIDGYEAAARANGLHDMRHRIEHIELIDRADIPRLGALGITASIQPPHPPGVMDFPLNTMETVYHRDRWRDAYLWKSLKDAGAPVAYASDWPVTDVSVMRGIQAGLTRVPFEGTTDERLSLMETLHAYTAGGAWAAHFDDITGTLRTGMAADLVLIDGDIEAIPPHAIGATPVALTIAGGRITYAAETFA</sequence>
<dbReference type="Gene3D" id="3.10.310.70">
    <property type="match status" value="1"/>
</dbReference>
<evidence type="ECO:0000313" key="2">
    <source>
        <dbReference type="EMBL" id="MBC2836923.1"/>
    </source>
</evidence>
<dbReference type="PANTHER" id="PTHR22642:SF2">
    <property type="entry name" value="PROTEIN LONG AFTER FAR-RED 3"/>
    <property type="match status" value="1"/>
</dbReference>
<dbReference type="Gene3D" id="2.30.40.10">
    <property type="entry name" value="Urease, subunit C, domain 1"/>
    <property type="match status" value="1"/>
</dbReference>
<keyword evidence="2" id="KW-0378">Hydrolase</keyword>
<organism evidence="2 3">
    <name type="scientific">Paragemmobacter straminiformis</name>
    <dbReference type="NCBI Taxonomy" id="2045119"/>
    <lineage>
        <taxon>Bacteria</taxon>
        <taxon>Pseudomonadati</taxon>
        <taxon>Pseudomonadota</taxon>
        <taxon>Alphaproteobacteria</taxon>
        <taxon>Rhodobacterales</taxon>
        <taxon>Paracoccaceae</taxon>
        <taxon>Paragemmobacter</taxon>
    </lineage>
</organism>
<dbReference type="Proteomes" id="UP000555411">
    <property type="component" value="Unassembled WGS sequence"/>
</dbReference>
<dbReference type="CDD" id="cd01300">
    <property type="entry name" value="YtcJ_like"/>
    <property type="match status" value="1"/>
</dbReference>
<gene>
    <name evidence="2" type="ORF">H7F16_15495</name>
</gene>
<dbReference type="InterPro" id="IPR032466">
    <property type="entry name" value="Metal_Hydrolase"/>
</dbReference>
<feature type="domain" description="Amidohydrolase 3" evidence="1">
    <location>
        <begin position="49"/>
        <end position="547"/>
    </location>
</feature>